<dbReference type="GO" id="GO:0003682">
    <property type="term" value="F:chromatin binding"/>
    <property type="evidence" value="ECO:0007669"/>
    <property type="project" value="InterPro"/>
</dbReference>
<dbReference type="WBParaSite" id="SVE_0979700.1">
    <property type="protein sequence ID" value="SVE_0979700.1"/>
    <property type="gene ID" value="SVE_0979700"/>
</dbReference>
<evidence type="ECO:0000256" key="2">
    <source>
        <dbReference type="SAM" id="Coils"/>
    </source>
</evidence>
<dbReference type="Proteomes" id="UP000035680">
    <property type="component" value="Unassembled WGS sequence"/>
</dbReference>
<sequence>MDKKDYNSKRSRSKEKHYRERKSRSHSSEKHHHHRKESKDGQHDYWEKRRREREKIMRKPRRSIWADSPTRSEIKEIEREHKKIKEINKKEMEEFDEQIKEVVDNTGNVDIDFSEKISSSNSLIKDNVSEDKNDIDEVEVIGPVIPSEGSTKFTTTSGITNYGDNISRNEGAAFAAYISQGKRIPRRGEIGLTSNQILEYEKAGYVMSGSKSLKMEAVRIRKETQVMTAEEQALMKKHNIEAKKEEEKKIMEQFKLLIQKKKGI</sequence>
<dbReference type="GO" id="GO:0005634">
    <property type="term" value="C:nucleus"/>
    <property type="evidence" value="ECO:0007669"/>
    <property type="project" value="TreeGrafter"/>
</dbReference>
<organism evidence="5 6">
    <name type="scientific">Strongyloides venezuelensis</name>
    <name type="common">Threadworm</name>
    <dbReference type="NCBI Taxonomy" id="75913"/>
    <lineage>
        <taxon>Eukaryota</taxon>
        <taxon>Metazoa</taxon>
        <taxon>Ecdysozoa</taxon>
        <taxon>Nematoda</taxon>
        <taxon>Chromadorea</taxon>
        <taxon>Rhabditida</taxon>
        <taxon>Tylenchina</taxon>
        <taxon>Panagrolaimomorpha</taxon>
        <taxon>Strongyloidoidea</taxon>
        <taxon>Strongyloididae</taxon>
        <taxon>Strongyloides</taxon>
    </lineage>
</organism>
<accession>A0A0K0FL82</accession>
<feature type="domain" description="NF-kappa-B-activating protein C-terminal" evidence="4">
    <location>
        <begin position="160"/>
        <end position="259"/>
    </location>
</feature>
<dbReference type="PANTHER" id="PTHR13087">
    <property type="entry name" value="NF-KAPPA B ACTIVATING PROTEIN"/>
    <property type="match status" value="1"/>
</dbReference>
<feature type="region of interest" description="Disordered" evidence="3">
    <location>
        <begin position="1"/>
        <end position="71"/>
    </location>
</feature>
<evidence type="ECO:0000259" key="4">
    <source>
        <dbReference type="Pfam" id="PF06047"/>
    </source>
</evidence>
<proteinExistence type="inferred from homology"/>
<feature type="coiled-coil region" evidence="2">
    <location>
        <begin position="74"/>
        <end position="105"/>
    </location>
</feature>
<reference evidence="6" key="2">
    <citation type="submission" date="2015-08" db="UniProtKB">
        <authorList>
            <consortium name="WormBaseParasite"/>
        </authorList>
    </citation>
    <scope>IDENTIFICATION</scope>
</reference>
<feature type="compositionally biased region" description="Basic residues" evidence="3">
    <location>
        <begin position="9"/>
        <end position="36"/>
    </location>
</feature>
<evidence type="ECO:0000313" key="6">
    <source>
        <dbReference type="WBParaSite" id="SVE_0979700.1"/>
    </source>
</evidence>
<evidence type="ECO:0000256" key="1">
    <source>
        <dbReference type="ARBA" id="ARBA00009313"/>
    </source>
</evidence>
<comment type="similarity">
    <text evidence="1">Belongs to the NKAP family.</text>
</comment>
<dbReference type="Pfam" id="PF06047">
    <property type="entry name" value="Nkap_C"/>
    <property type="match status" value="1"/>
</dbReference>
<feature type="compositionally biased region" description="Basic and acidic residues" evidence="3">
    <location>
        <begin position="37"/>
        <end position="57"/>
    </location>
</feature>
<evidence type="ECO:0000313" key="5">
    <source>
        <dbReference type="Proteomes" id="UP000035680"/>
    </source>
</evidence>
<dbReference type="GO" id="GO:0010468">
    <property type="term" value="P:regulation of gene expression"/>
    <property type="evidence" value="ECO:0007669"/>
    <property type="project" value="TreeGrafter"/>
</dbReference>
<dbReference type="PANTHER" id="PTHR13087:SF0">
    <property type="entry name" value="NFKB ACTIVATING PROTEIN LIKE"/>
    <property type="match status" value="1"/>
</dbReference>
<keyword evidence="2" id="KW-0175">Coiled coil</keyword>
<protein>
    <submittedName>
        <fullName evidence="6">UPF0396 protein CG6066 (inferred by orthology to a D. melanogaster protein)</fullName>
    </submittedName>
</protein>
<dbReference type="STRING" id="75913.A0A0K0FL82"/>
<dbReference type="AlphaFoldDB" id="A0A0K0FL82"/>
<reference evidence="5" key="1">
    <citation type="submission" date="2014-07" db="EMBL/GenBank/DDBJ databases">
        <authorList>
            <person name="Martin A.A"/>
            <person name="De Silva N."/>
        </authorList>
    </citation>
    <scope>NUCLEOTIDE SEQUENCE</scope>
</reference>
<name>A0A0K0FL82_STRVS</name>
<dbReference type="InterPro" id="IPR009269">
    <property type="entry name" value="NKAP_C"/>
</dbReference>
<dbReference type="InterPro" id="IPR040466">
    <property type="entry name" value="NKAP"/>
</dbReference>
<evidence type="ECO:0000256" key="3">
    <source>
        <dbReference type="SAM" id="MobiDB-lite"/>
    </source>
</evidence>
<keyword evidence="5" id="KW-1185">Reference proteome</keyword>